<evidence type="ECO:0000313" key="2">
    <source>
        <dbReference type="Proteomes" id="UP000192428"/>
    </source>
</evidence>
<protein>
    <recommendedName>
        <fullName evidence="3">Phage protein</fullName>
    </recommendedName>
</protein>
<reference evidence="1 2" key="1">
    <citation type="journal article" date="2016" name="PLoS ONE">
        <title>Comparative Genomics Analysis of Streptococcus tigurinus Strains Identifies Genetic Elements Specifically and Uniquely Present in Highly Virulent Strains.</title>
        <authorList>
            <person name="Diene S.M."/>
            <person name="Francois P."/>
            <person name="Zbinden A."/>
            <person name="Entenza J.M."/>
            <person name="Resch G."/>
        </authorList>
    </citation>
    <scope>NUCLEOTIDE SEQUENCE [LARGE SCALE GENOMIC DNA]</scope>
    <source>
        <strain evidence="1 2">AZ_8</strain>
    </source>
</reference>
<gene>
    <name evidence="1" type="ORF">ATE34_10570</name>
</gene>
<dbReference type="InterPro" id="IPR024411">
    <property type="entry name" value="Tail_terminator_phage"/>
</dbReference>
<sequence>MITLAEVRDWIKTFNAANNYYIGKIDNKQENSIGIYQRKTIDGPRVAIGGRTLASYDVKSISILIHWNKNANETEKRAQYLYNRLFEAESVVIGGTPIKMIALLQNESVDVGTDDNNVYERVIELDLYYEREREGN</sequence>
<evidence type="ECO:0000313" key="1">
    <source>
        <dbReference type="EMBL" id="ORJ28147.1"/>
    </source>
</evidence>
<dbReference type="RefSeq" id="WP_084911553.1">
    <property type="nucleotide sequence ID" value="NZ_LNVF01000007.1"/>
</dbReference>
<dbReference type="AlphaFoldDB" id="A0A1X0WMZ9"/>
<dbReference type="EMBL" id="LNVF01000007">
    <property type="protein sequence ID" value="ORJ28147.1"/>
    <property type="molecule type" value="Genomic_DNA"/>
</dbReference>
<proteinExistence type="predicted"/>
<accession>A0A1X0WMZ9</accession>
<name>A0A1X0WMZ9_STROR</name>
<evidence type="ECO:0008006" key="3">
    <source>
        <dbReference type="Google" id="ProtNLM"/>
    </source>
</evidence>
<dbReference type="Proteomes" id="UP000192428">
    <property type="component" value="Unassembled WGS sequence"/>
</dbReference>
<comment type="caution">
    <text evidence="1">The sequence shown here is derived from an EMBL/GenBank/DDBJ whole genome shotgun (WGS) entry which is preliminary data.</text>
</comment>
<organism evidence="1 2">
    <name type="scientific">Streptococcus oralis subsp. tigurinus</name>
    <dbReference type="NCBI Taxonomy" id="1077464"/>
    <lineage>
        <taxon>Bacteria</taxon>
        <taxon>Bacillati</taxon>
        <taxon>Bacillota</taxon>
        <taxon>Bacilli</taxon>
        <taxon>Lactobacillales</taxon>
        <taxon>Streptococcaceae</taxon>
        <taxon>Streptococcus</taxon>
    </lineage>
</organism>
<dbReference type="Pfam" id="PF12691">
    <property type="entry name" value="Phage_tail_terminator_6"/>
    <property type="match status" value="1"/>
</dbReference>